<dbReference type="InterPro" id="IPR001482">
    <property type="entry name" value="T2SS/T4SS_dom"/>
</dbReference>
<dbReference type="PROSITE" id="PS00662">
    <property type="entry name" value="T2SP_E"/>
    <property type="match status" value="1"/>
</dbReference>
<dbReference type="Pfam" id="PF00437">
    <property type="entry name" value="T2SSE"/>
    <property type="match status" value="1"/>
</dbReference>
<dbReference type="CDD" id="cd01131">
    <property type="entry name" value="PilT"/>
    <property type="match status" value="1"/>
</dbReference>
<evidence type="ECO:0000256" key="1">
    <source>
        <dbReference type="ARBA" id="ARBA00006611"/>
    </source>
</evidence>
<dbReference type="NCBIfam" id="TIGR01420">
    <property type="entry name" value="pilT_fam"/>
    <property type="match status" value="1"/>
</dbReference>
<organism evidence="3 4">
    <name type="scientific">Candidatus Campylobacter infans</name>
    <dbReference type="NCBI Taxonomy" id="2561898"/>
    <lineage>
        <taxon>Bacteria</taxon>
        <taxon>Pseudomonadati</taxon>
        <taxon>Campylobacterota</taxon>
        <taxon>Epsilonproteobacteria</taxon>
        <taxon>Campylobacterales</taxon>
        <taxon>Campylobacteraceae</taxon>
        <taxon>Campylobacter</taxon>
    </lineage>
</organism>
<dbReference type="PANTHER" id="PTHR30486">
    <property type="entry name" value="TWITCHING MOTILITY PROTEIN PILT"/>
    <property type="match status" value="1"/>
</dbReference>
<dbReference type="Proteomes" id="UP000509414">
    <property type="component" value="Chromosome"/>
</dbReference>
<feature type="domain" description="Bacterial type II secretion system protein E" evidence="2">
    <location>
        <begin position="209"/>
        <end position="223"/>
    </location>
</feature>
<accession>A0A7H9CF84</accession>
<dbReference type="RefSeq" id="WP_179975430.1">
    <property type="nucleotide sequence ID" value="NZ_CP049075.1"/>
</dbReference>
<name>A0A7H9CF84_9BACT</name>
<dbReference type="InterPro" id="IPR006321">
    <property type="entry name" value="PilT/PilU"/>
</dbReference>
<dbReference type="Gene3D" id="3.40.50.300">
    <property type="entry name" value="P-loop containing nucleotide triphosphate hydrolases"/>
    <property type="match status" value="1"/>
</dbReference>
<sequence>MQGQHFGHLDDLLFTVSRQGASDLHLVAGSVPQIRIDGRLRQLVGDPLSGADIENICYSILTDAEKSRLEEQRELDFAIRRENIGRFRANYYYTLGGGGSNEGQKSELAAAFRIIPEHIPSLDDLNCPAIFKELIKREKGLILVTGPTGSGKSTTLAAMLNEVNLTERKHIITVEEPVEFLHEHKKSLFSQRNVGTDTKSFANALRSALREDPDIILIGEMRDPETISIALTAAETGHLVFGTLHTNSAIQTVTRIIESYPQEMQAQVQVMLSNSLAAVISQALLPKKESGRLAVHEILVSNPAIANLIRENKINQIYSQMQVNQLNTNMQTQTQGLVNAIKAGLIDKETALRYSTNLQELKGALGIVG</sequence>
<dbReference type="AlphaFoldDB" id="A0A7H9CF84"/>
<dbReference type="GO" id="GO:0005524">
    <property type="term" value="F:ATP binding"/>
    <property type="evidence" value="ECO:0007669"/>
    <property type="project" value="InterPro"/>
</dbReference>
<reference evidence="3 4" key="1">
    <citation type="submission" date="2020-02" db="EMBL/GenBank/DDBJ databases">
        <title>Complete genome sequence of the novel Campylobacter species Candidatus Campylobacter infans.</title>
        <authorList>
            <person name="Duim B."/>
            <person name="Zomer A."/>
            <person name="van der Graaf L."/>
            <person name="Wagenaar J."/>
        </authorList>
    </citation>
    <scope>NUCLEOTIDE SEQUENCE [LARGE SCALE GENOMIC DNA]</scope>
    <source>
        <strain evidence="3 4">19S00001</strain>
    </source>
</reference>
<evidence type="ECO:0000313" key="4">
    <source>
        <dbReference type="Proteomes" id="UP000509414"/>
    </source>
</evidence>
<dbReference type="EMBL" id="CP049075">
    <property type="protein sequence ID" value="QLI04763.1"/>
    <property type="molecule type" value="Genomic_DNA"/>
</dbReference>
<evidence type="ECO:0000259" key="2">
    <source>
        <dbReference type="PROSITE" id="PS00662"/>
    </source>
</evidence>
<dbReference type="SUPFAM" id="SSF52540">
    <property type="entry name" value="P-loop containing nucleoside triphosphate hydrolases"/>
    <property type="match status" value="1"/>
</dbReference>
<gene>
    <name evidence="3" type="ORF">CINF_0214</name>
</gene>
<dbReference type="InterPro" id="IPR050921">
    <property type="entry name" value="T4SS_GSP_E_ATPase"/>
</dbReference>
<dbReference type="GO" id="GO:0016887">
    <property type="term" value="F:ATP hydrolysis activity"/>
    <property type="evidence" value="ECO:0007669"/>
    <property type="project" value="InterPro"/>
</dbReference>
<protein>
    <submittedName>
        <fullName evidence="3">Type II/IV secretion system protein, PilT/PilU family</fullName>
    </submittedName>
</protein>
<comment type="similarity">
    <text evidence="1">Belongs to the GSP E family.</text>
</comment>
<evidence type="ECO:0000313" key="3">
    <source>
        <dbReference type="EMBL" id="QLI04763.1"/>
    </source>
</evidence>
<dbReference type="Gene3D" id="3.30.450.90">
    <property type="match status" value="1"/>
</dbReference>
<proteinExistence type="inferred from homology"/>
<dbReference type="InterPro" id="IPR027417">
    <property type="entry name" value="P-loop_NTPase"/>
</dbReference>
<keyword evidence="4" id="KW-1185">Reference proteome</keyword>
<dbReference type="KEGG" id="cinf:CINF_0214"/>